<sequence>MAENLRLPDPGDRHVLAAAIRCGASAIVTFNEKDFPAEALE</sequence>
<dbReference type="STRING" id="1547922.ISF6_0768"/>
<dbReference type="EMBL" id="BBYR01000150">
    <property type="protein sequence ID" value="GAP39055.1"/>
    <property type="molecule type" value="Genomic_DNA"/>
</dbReference>
<protein>
    <recommendedName>
        <fullName evidence="3">PIN domain-containing protein</fullName>
    </recommendedName>
</protein>
<evidence type="ECO:0000313" key="2">
    <source>
        <dbReference type="Proteomes" id="UP000037660"/>
    </source>
</evidence>
<reference evidence="1 2" key="2">
    <citation type="journal article" date="2016" name="Science">
        <title>A bacterium that degrades and assimilates poly(ethylene terephthalate).</title>
        <authorList>
            <person name="Yoshida S."/>
            <person name="Hiraga K."/>
            <person name="Takehana T."/>
            <person name="Taniguchi I."/>
            <person name="Yamaji H."/>
            <person name="Maeda Y."/>
            <person name="Toyohara K."/>
            <person name="Miyamoto K."/>
            <person name="Kimura Y."/>
            <person name="Oda K."/>
        </authorList>
    </citation>
    <scope>NUCLEOTIDE SEQUENCE [LARGE SCALE GENOMIC DNA]</scope>
    <source>
        <strain evidence="2">NBRC 110686 / TISTR 2288 / 201-F6</strain>
    </source>
</reference>
<dbReference type="Proteomes" id="UP000037660">
    <property type="component" value="Unassembled WGS sequence"/>
</dbReference>
<keyword evidence="2" id="KW-1185">Reference proteome</keyword>
<organism evidence="1 2">
    <name type="scientific">Piscinibacter sakaiensis</name>
    <name type="common">Ideonella sakaiensis</name>
    <dbReference type="NCBI Taxonomy" id="1547922"/>
    <lineage>
        <taxon>Bacteria</taxon>
        <taxon>Pseudomonadati</taxon>
        <taxon>Pseudomonadota</taxon>
        <taxon>Betaproteobacteria</taxon>
        <taxon>Burkholderiales</taxon>
        <taxon>Sphaerotilaceae</taxon>
        <taxon>Piscinibacter</taxon>
    </lineage>
</organism>
<name>A0A0K8PA77_PISS1</name>
<evidence type="ECO:0008006" key="3">
    <source>
        <dbReference type="Google" id="ProtNLM"/>
    </source>
</evidence>
<comment type="caution">
    <text evidence="1">The sequence shown here is derived from an EMBL/GenBank/DDBJ whole genome shotgun (WGS) entry which is preliminary data.</text>
</comment>
<reference evidence="2" key="1">
    <citation type="submission" date="2015-07" db="EMBL/GenBank/DDBJ databases">
        <title>Discovery of a poly(ethylene terephthalate assimilation.</title>
        <authorList>
            <person name="Yoshida S."/>
            <person name="Hiraga K."/>
            <person name="Takehana T."/>
            <person name="Taniguchi I."/>
            <person name="Yamaji H."/>
            <person name="Maeda Y."/>
            <person name="Toyohara K."/>
            <person name="Miyamoto K."/>
            <person name="Kimura Y."/>
            <person name="Oda K."/>
        </authorList>
    </citation>
    <scope>NUCLEOTIDE SEQUENCE [LARGE SCALE GENOMIC DNA]</scope>
    <source>
        <strain evidence="2">NBRC 110686 / TISTR 2288 / 201-F6</strain>
    </source>
</reference>
<dbReference type="AlphaFoldDB" id="A0A0K8PA77"/>
<gene>
    <name evidence="1" type="ORF">ISF6_0768</name>
</gene>
<accession>A0A0K8PA77</accession>
<evidence type="ECO:0000313" key="1">
    <source>
        <dbReference type="EMBL" id="GAP39055.1"/>
    </source>
</evidence>
<proteinExistence type="predicted"/>